<dbReference type="RefSeq" id="WP_271337998.1">
    <property type="nucleotide sequence ID" value="NZ_JAMZNK010000050.1"/>
</dbReference>
<dbReference type="EMBL" id="JAMZNK010000050">
    <property type="protein sequence ID" value="MDA6072100.1"/>
    <property type="molecule type" value="Genomic_DNA"/>
</dbReference>
<evidence type="ECO:0000313" key="1">
    <source>
        <dbReference type="EMBL" id="MDA6072100.1"/>
    </source>
</evidence>
<proteinExistence type="predicted"/>
<gene>
    <name evidence="1" type="ORF">NJT12_20955</name>
</gene>
<protein>
    <submittedName>
        <fullName evidence="1">Uncharacterized protein</fullName>
    </submittedName>
</protein>
<reference evidence="1 2" key="1">
    <citation type="journal article" date="2023" name="Chemosphere">
        <title>Whole genome analysis of Flavobacterium aziz-sancarii sp. nov., isolated from Ardley Island (Antarctica), revealed a rich resistome and bioremediation potential.</title>
        <authorList>
            <person name="Otur C."/>
            <person name="Okay S."/>
            <person name="Kurt-Kizildogan A."/>
        </authorList>
    </citation>
    <scope>NUCLEOTIDE SEQUENCE [LARGE SCALE GENOMIC DNA]</scope>
    <source>
        <strain evidence="1 2">AC</strain>
    </source>
</reference>
<organism evidence="1 2">
    <name type="scientific">Flavobacterium azizsancarii</name>
    <dbReference type="NCBI Taxonomy" id="2961580"/>
    <lineage>
        <taxon>Bacteria</taxon>
        <taxon>Pseudomonadati</taxon>
        <taxon>Bacteroidota</taxon>
        <taxon>Flavobacteriia</taxon>
        <taxon>Flavobacteriales</taxon>
        <taxon>Flavobacteriaceae</taxon>
        <taxon>Flavobacterium</taxon>
    </lineage>
</organism>
<accession>A0ABT4WJ72</accession>
<evidence type="ECO:0000313" key="2">
    <source>
        <dbReference type="Proteomes" id="UP001212170"/>
    </source>
</evidence>
<keyword evidence="2" id="KW-1185">Reference proteome</keyword>
<comment type="caution">
    <text evidence="1">The sequence shown here is derived from an EMBL/GenBank/DDBJ whole genome shotgun (WGS) entry which is preliminary data.</text>
</comment>
<name>A0ABT4WJ72_9FLAO</name>
<dbReference type="Proteomes" id="UP001212170">
    <property type="component" value="Unassembled WGS sequence"/>
</dbReference>
<sequence>MGLFNNLFKKKEENTESTSTVSQPNISKHFTSENDFLEKFGAAVLEKQRNLYDVTGDLSWNVDMDKEEITFGDNLTFPMQALGSFSHSSETWLWIWENKAGGYTKSLMKQALLLKQYGEQNNIDLLTVGKFDAVENDLHLMGMIAVEMFNGSAYYLGNYGQGTMVLTIKSDVIDKVESEEFSRILTVFPELISTFEIQNHKNAFTNYLTQKGYKITSNGNEIKAEKNENVIDAVFNEDNLLIKLNSNNA</sequence>
<dbReference type="InterPro" id="IPR049249">
    <property type="entry name" value="DUF6882"/>
</dbReference>
<dbReference type="Pfam" id="PF21813">
    <property type="entry name" value="DUF6882"/>
    <property type="match status" value="1"/>
</dbReference>